<evidence type="ECO:0000256" key="2">
    <source>
        <dbReference type="ARBA" id="ARBA00016013"/>
    </source>
</evidence>
<evidence type="ECO:0000313" key="8">
    <source>
        <dbReference type="Proteomes" id="UP000248856"/>
    </source>
</evidence>
<dbReference type="Gene3D" id="2.30.30.910">
    <property type="match status" value="1"/>
</dbReference>
<evidence type="ECO:0000256" key="1">
    <source>
        <dbReference type="ARBA" id="ARBA00010577"/>
    </source>
</evidence>
<keyword evidence="3 5" id="KW-1005">Bacterial flagellum biogenesis</keyword>
<dbReference type="Proteomes" id="UP000248856">
    <property type="component" value="Unassembled WGS sequence"/>
</dbReference>
<keyword evidence="7" id="KW-0969">Cilium</keyword>
<sequence>MTTTTSSSSTTASPYTGTAATAPVTANSASGMSDMFLKLLVAQIQNQNPLEPSDPDQFVTQLSQLSQNEALQKLVSQNSATSNMLYSLQVLAMGNQVGSTVTVNASAVTLGTEAVQGSFTLSGPTSEATLVLTGSDGQAHRVSLGSRAAGAVDFTLDPATLGLPAGTYQIAVQAQGGETPQAQLRGQITRLHFDASGAPLLDVTGVGPVASSDITSFLGHQGSTTR</sequence>
<reference evidence="7 8" key="1">
    <citation type="submission" date="2018-06" db="EMBL/GenBank/DDBJ databases">
        <title>Genomic Encyclopedia of Archaeal and Bacterial Type Strains, Phase II (KMG-II): from individual species to whole genera.</title>
        <authorList>
            <person name="Goeker M."/>
        </authorList>
    </citation>
    <scope>NUCLEOTIDE SEQUENCE [LARGE SCALE GENOMIC DNA]</scope>
    <source>
        <strain evidence="7 8">CFPB 3232</strain>
    </source>
</reference>
<evidence type="ECO:0000313" key="7">
    <source>
        <dbReference type="EMBL" id="RAR76834.1"/>
    </source>
</evidence>
<feature type="domain" description="FlgD/Vpr Ig-like" evidence="6">
    <location>
        <begin position="109"/>
        <end position="177"/>
    </location>
</feature>
<dbReference type="OrthoDB" id="9785233at2"/>
<evidence type="ECO:0000259" key="6">
    <source>
        <dbReference type="Pfam" id="PF13860"/>
    </source>
</evidence>
<dbReference type="InterPro" id="IPR025965">
    <property type="entry name" value="FlgD/Vpr_Ig-like"/>
</dbReference>
<dbReference type="Pfam" id="PF03963">
    <property type="entry name" value="FlgD"/>
    <property type="match status" value="1"/>
</dbReference>
<keyword evidence="7" id="KW-0966">Cell projection</keyword>
<name>A0A328YTU4_9BURK</name>
<comment type="function">
    <text evidence="4 5">Required for flagellar hook formation. May act as a scaffolding protein.</text>
</comment>
<dbReference type="AlphaFoldDB" id="A0A328YTU4"/>
<accession>A0A328YTU4</accession>
<dbReference type="InterPro" id="IPR005648">
    <property type="entry name" value="FlgD"/>
</dbReference>
<dbReference type="Gene3D" id="2.60.40.4070">
    <property type="match status" value="1"/>
</dbReference>
<evidence type="ECO:0000256" key="3">
    <source>
        <dbReference type="ARBA" id="ARBA00022795"/>
    </source>
</evidence>
<protein>
    <recommendedName>
        <fullName evidence="2 5">Basal-body rod modification protein FlgD</fullName>
    </recommendedName>
</protein>
<evidence type="ECO:0000256" key="4">
    <source>
        <dbReference type="ARBA" id="ARBA00024746"/>
    </source>
</evidence>
<evidence type="ECO:0000256" key="5">
    <source>
        <dbReference type="RuleBase" id="RU362076"/>
    </source>
</evidence>
<dbReference type="GO" id="GO:0044781">
    <property type="term" value="P:bacterial-type flagellum organization"/>
    <property type="evidence" value="ECO:0007669"/>
    <property type="project" value="UniProtKB-UniRule"/>
</dbReference>
<dbReference type="Pfam" id="PF13860">
    <property type="entry name" value="FlgD_ig"/>
    <property type="match status" value="1"/>
</dbReference>
<gene>
    <name evidence="7" type="ORF">AX018_104216</name>
</gene>
<proteinExistence type="inferred from homology"/>
<keyword evidence="8" id="KW-1185">Reference proteome</keyword>
<organism evidence="7 8">
    <name type="scientific">Paracidovorax anthurii</name>
    <dbReference type="NCBI Taxonomy" id="78229"/>
    <lineage>
        <taxon>Bacteria</taxon>
        <taxon>Pseudomonadati</taxon>
        <taxon>Pseudomonadota</taxon>
        <taxon>Betaproteobacteria</taxon>
        <taxon>Burkholderiales</taxon>
        <taxon>Comamonadaceae</taxon>
        <taxon>Paracidovorax</taxon>
    </lineage>
</organism>
<dbReference type="EMBL" id="QLTA01000042">
    <property type="protein sequence ID" value="RAR76834.1"/>
    <property type="molecule type" value="Genomic_DNA"/>
</dbReference>
<dbReference type="RefSeq" id="WP_111880016.1">
    <property type="nucleotide sequence ID" value="NZ_CBCSGC010000044.1"/>
</dbReference>
<comment type="caution">
    <text evidence="7">The sequence shown here is derived from an EMBL/GenBank/DDBJ whole genome shotgun (WGS) entry which is preliminary data.</text>
</comment>
<keyword evidence="7" id="KW-0282">Flagellum</keyword>
<comment type="similarity">
    <text evidence="1 5">Belongs to the FlgD family.</text>
</comment>